<dbReference type="InterPro" id="IPR002194">
    <property type="entry name" value="Chaperonin_TCP-1_CS"/>
</dbReference>
<dbReference type="GO" id="GO:0016887">
    <property type="term" value="F:ATP hydrolysis activity"/>
    <property type="evidence" value="ECO:0007669"/>
    <property type="project" value="InterPro"/>
</dbReference>
<evidence type="ECO:0000256" key="3">
    <source>
        <dbReference type="ARBA" id="ARBA00022840"/>
    </source>
</evidence>
<dbReference type="SUPFAM" id="SSF48592">
    <property type="entry name" value="GroEL equatorial domain-like"/>
    <property type="match status" value="1"/>
</dbReference>
<keyword evidence="2 8" id="KW-0547">Nucleotide-binding</keyword>
<evidence type="ECO:0000256" key="5">
    <source>
        <dbReference type="ARBA" id="ARBA00073562"/>
    </source>
</evidence>
<dbReference type="AlphaFoldDB" id="A0A401H7K7"/>
<evidence type="ECO:0000313" key="9">
    <source>
        <dbReference type="EMBL" id="GBF08435.1"/>
    </source>
</evidence>
<dbReference type="GO" id="GO:0051082">
    <property type="term" value="F:unfolded protein binding"/>
    <property type="evidence" value="ECO:0007669"/>
    <property type="project" value="InterPro"/>
</dbReference>
<dbReference type="Gene3D" id="1.10.560.10">
    <property type="entry name" value="GroEL-like equatorial domain"/>
    <property type="match status" value="1"/>
</dbReference>
<dbReference type="InterPro" id="IPR027409">
    <property type="entry name" value="GroEL-like_apical_dom_sf"/>
</dbReference>
<dbReference type="Proteomes" id="UP000291213">
    <property type="component" value="Unassembled WGS sequence"/>
</dbReference>
<dbReference type="NCBIfam" id="NF041083">
    <property type="entry name" value="thermosome_beta"/>
    <property type="match status" value="1"/>
</dbReference>
<evidence type="ECO:0000256" key="6">
    <source>
        <dbReference type="ARBA" id="ARBA00076811"/>
    </source>
</evidence>
<comment type="caution">
    <text evidence="9">The sequence shown here is derived from an EMBL/GenBank/DDBJ whole genome shotgun (WGS) entry which is preliminary data.</text>
</comment>
<dbReference type="Gene3D" id="3.50.7.10">
    <property type="entry name" value="GroEL"/>
    <property type="match status" value="1"/>
</dbReference>
<dbReference type="GO" id="GO:0005737">
    <property type="term" value="C:cytoplasm"/>
    <property type="evidence" value="ECO:0007669"/>
    <property type="project" value="UniProtKB-ARBA"/>
</dbReference>
<dbReference type="InterPro" id="IPR053374">
    <property type="entry name" value="TCP-1_chaperonin"/>
</dbReference>
<dbReference type="SUPFAM" id="SSF52029">
    <property type="entry name" value="GroEL apical domain-like"/>
    <property type="match status" value="1"/>
</dbReference>
<keyword evidence="3 8" id="KW-0067">ATP-binding</keyword>
<dbReference type="SUPFAM" id="SSF54849">
    <property type="entry name" value="GroEL-intermediate domain like"/>
    <property type="match status" value="1"/>
</dbReference>
<keyword evidence="4 8" id="KW-0143">Chaperone</keyword>
<dbReference type="GO" id="GO:0032991">
    <property type="term" value="C:protein-containing complex"/>
    <property type="evidence" value="ECO:0007669"/>
    <property type="project" value="UniProtKB-ARBA"/>
</dbReference>
<evidence type="ECO:0000256" key="8">
    <source>
        <dbReference type="RuleBase" id="RU004187"/>
    </source>
</evidence>
<dbReference type="PANTHER" id="PTHR11353">
    <property type="entry name" value="CHAPERONIN"/>
    <property type="match status" value="1"/>
</dbReference>
<sequence>MVDRVIEMVVQQQLMTEPVGIPVIILKEGTQRSYGREAMRANIMAVRAIAQILKTTYGPKGMDKMLVDSLGDITITNNGATILDKMDVAHPAAKMLVQISKGQEDEAGDGTKTTVIFAGELLKEAEKLLDINIHPTIIVEGYKEALRKASEVIESIAEPVSYDDVEKLKLIAKTSLNSKAVAEARDYFAELAVEAVRTVAEKRGDSWYVDLNNIQIVKKHGGSLRDTRLVRGIVLDKEVVHPDMPRRVENARIALLDTPLEIEKPEIDLEISITSPEQIKALYEKQERILQEKIEKIAATGANVVITQKGIDDVAQHFLAKKGILAVRRVKRSDIEKIARATGARIVTDIEDLRPEDLGYAELVEERKVGEDKMVFIEGAKNPKSVTILLRGGFERLVDEAERSLHDALSVVADAIMDGKIVAGGGAVEVEVAKVLYEYASNLPGKTQLAVEAFARAVEALPQALAHNAGHDPIEVLVKLRSAHEKPENKWYGVDLDTGEIVDMWSRGVLEPMRVKLNALKAATEVASMILRIDDVIAARKEEEEKEEKKGGEEEE</sequence>
<reference evidence="9 10" key="1">
    <citation type="submission" date="2017-02" db="EMBL/GenBank/DDBJ databases">
        <title>isolation and characterization of a novel temperate virus Aeropyrum globular virus 1 infecting hyperthermophilic archaeon Aeropyrum.</title>
        <authorList>
            <person name="Yumiya M."/>
            <person name="Yoshida T."/>
            <person name="Sako Y."/>
        </authorList>
    </citation>
    <scope>NUCLEOTIDE SEQUENCE [LARGE SCALE GENOMIC DNA]</scope>
    <source>
        <strain evidence="9 10">YK1-12-2013</strain>
    </source>
</reference>
<dbReference type="Pfam" id="PF00118">
    <property type="entry name" value="Cpn60_TCP1"/>
    <property type="match status" value="1"/>
</dbReference>
<dbReference type="InterPro" id="IPR054827">
    <property type="entry name" value="thermosome_alpha"/>
</dbReference>
<evidence type="ECO:0000256" key="7">
    <source>
        <dbReference type="ARBA" id="ARBA00076887"/>
    </source>
</evidence>
<dbReference type="GO" id="GO:0005524">
    <property type="term" value="F:ATP binding"/>
    <property type="evidence" value="ECO:0007669"/>
    <property type="project" value="UniProtKB-KW"/>
</dbReference>
<dbReference type="InterPro" id="IPR027410">
    <property type="entry name" value="TCP-1-like_intermed_sf"/>
</dbReference>
<protein>
    <recommendedName>
        <fullName evidence="5">Thermosome subunit beta</fullName>
    </recommendedName>
    <alternativeName>
        <fullName evidence="6">Chaperonin subunit beta</fullName>
    </alternativeName>
    <alternativeName>
        <fullName evidence="7">Thermosome subunit 2</fullName>
    </alternativeName>
</protein>
<dbReference type="InterPro" id="IPR012714">
    <property type="entry name" value="Thermosome_arc"/>
</dbReference>
<dbReference type="GO" id="GO:0140662">
    <property type="term" value="F:ATP-dependent protein folding chaperone"/>
    <property type="evidence" value="ECO:0007669"/>
    <property type="project" value="InterPro"/>
</dbReference>
<organism evidence="9 10">
    <name type="scientific">Aeropyrum pernix</name>
    <dbReference type="NCBI Taxonomy" id="56636"/>
    <lineage>
        <taxon>Archaea</taxon>
        <taxon>Thermoproteota</taxon>
        <taxon>Thermoprotei</taxon>
        <taxon>Desulfurococcales</taxon>
        <taxon>Desulfurococcaceae</taxon>
        <taxon>Aeropyrum</taxon>
    </lineage>
</organism>
<evidence type="ECO:0000256" key="4">
    <source>
        <dbReference type="ARBA" id="ARBA00023186"/>
    </source>
</evidence>
<dbReference type="CDD" id="cd03343">
    <property type="entry name" value="cpn60"/>
    <property type="match status" value="1"/>
</dbReference>
<name>A0A401H7K7_AERPX</name>
<evidence type="ECO:0000256" key="2">
    <source>
        <dbReference type="ARBA" id="ARBA00022741"/>
    </source>
</evidence>
<dbReference type="InterPro" id="IPR017998">
    <property type="entry name" value="Chaperone_TCP-1"/>
</dbReference>
<dbReference type="NCBIfam" id="NF041082">
    <property type="entry name" value="thermosome_alpha"/>
    <property type="match status" value="1"/>
</dbReference>
<dbReference type="InterPro" id="IPR002423">
    <property type="entry name" value="Cpn60/GroEL/TCP-1"/>
</dbReference>
<dbReference type="Gene3D" id="3.30.260.10">
    <property type="entry name" value="TCP-1-like chaperonin intermediate domain"/>
    <property type="match status" value="1"/>
</dbReference>
<evidence type="ECO:0000256" key="1">
    <source>
        <dbReference type="ARBA" id="ARBA00008020"/>
    </source>
</evidence>
<proteinExistence type="inferred from homology"/>
<gene>
    <name evidence="9" type="ORF">apy_01600</name>
</gene>
<comment type="similarity">
    <text evidence="1 8">Belongs to the TCP-1 chaperonin family.</text>
</comment>
<dbReference type="PROSITE" id="PS00995">
    <property type="entry name" value="TCP1_3"/>
    <property type="match status" value="1"/>
</dbReference>
<dbReference type="PRINTS" id="PR00304">
    <property type="entry name" value="TCOMPLEXTCP1"/>
</dbReference>
<dbReference type="InterPro" id="IPR027413">
    <property type="entry name" value="GROEL-like_equatorial_sf"/>
</dbReference>
<dbReference type="NCBIfam" id="TIGR02339">
    <property type="entry name" value="thermosome_arch"/>
    <property type="match status" value="1"/>
</dbReference>
<dbReference type="PROSITE" id="PS00750">
    <property type="entry name" value="TCP1_1"/>
    <property type="match status" value="1"/>
</dbReference>
<dbReference type="EMBL" id="BDMD01000006">
    <property type="protein sequence ID" value="GBF08435.1"/>
    <property type="molecule type" value="Genomic_DNA"/>
</dbReference>
<dbReference type="PROSITE" id="PS00751">
    <property type="entry name" value="TCP1_2"/>
    <property type="match status" value="1"/>
</dbReference>
<dbReference type="FunFam" id="1.10.560.10:FF:000017">
    <property type="entry name" value="T-complex protein 1 subunit eta"/>
    <property type="match status" value="1"/>
</dbReference>
<accession>A0A401H7K7</accession>
<evidence type="ECO:0000313" key="10">
    <source>
        <dbReference type="Proteomes" id="UP000291213"/>
    </source>
</evidence>